<dbReference type="InterPro" id="IPR000620">
    <property type="entry name" value="EamA_dom"/>
</dbReference>
<evidence type="ECO:0000256" key="4">
    <source>
        <dbReference type="ARBA" id="ARBA00022692"/>
    </source>
</evidence>
<keyword evidence="4 7" id="KW-0812">Transmembrane</keyword>
<feature type="domain" description="EamA" evidence="8">
    <location>
        <begin position="147"/>
        <end position="281"/>
    </location>
</feature>
<evidence type="ECO:0000256" key="1">
    <source>
        <dbReference type="ARBA" id="ARBA00004651"/>
    </source>
</evidence>
<dbReference type="PANTHER" id="PTHR42920">
    <property type="entry name" value="OS03G0707200 PROTEIN-RELATED"/>
    <property type="match status" value="1"/>
</dbReference>
<dbReference type="GO" id="GO:0005886">
    <property type="term" value="C:plasma membrane"/>
    <property type="evidence" value="ECO:0007669"/>
    <property type="project" value="UniProtKB-SubCell"/>
</dbReference>
<dbReference type="PANTHER" id="PTHR42920:SF5">
    <property type="entry name" value="EAMA DOMAIN-CONTAINING PROTEIN"/>
    <property type="match status" value="1"/>
</dbReference>
<name>A0A5P0ZG26_9LACO</name>
<proteinExistence type="inferred from homology"/>
<keyword evidence="5 7" id="KW-1133">Transmembrane helix</keyword>
<evidence type="ECO:0000256" key="5">
    <source>
        <dbReference type="ARBA" id="ARBA00022989"/>
    </source>
</evidence>
<accession>A0A5P0ZG26</accession>
<feature type="transmembrane region" description="Helical" evidence="7">
    <location>
        <begin position="95"/>
        <end position="114"/>
    </location>
</feature>
<dbReference type="InterPro" id="IPR037185">
    <property type="entry name" value="EmrE-like"/>
</dbReference>
<organism evidence="9 10">
    <name type="scientific">Companilactobacillus mishanensis</name>
    <dbReference type="NCBI Taxonomy" id="2486008"/>
    <lineage>
        <taxon>Bacteria</taxon>
        <taxon>Bacillati</taxon>
        <taxon>Bacillota</taxon>
        <taxon>Bacilli</taxon>
        <taxon>Lactobacillales</taxon>
        <taxon>Lactobacillaceae</taxon>
        <taxon>Companilactobacillus</taxon>
    </lineage>
</organism>
<feature type="transmembrane region" description="Helical" evidence="7">
    <location>
        <begin position="65"/>
        <end position="83"/>
    </location>
</feature>
<dbReference type="SUPFAM" id="SSF103481">
    <property type="entry name" value="Multidrug resistance efflux transporter EmrE"/>
    <property type="match status" value="2"/>
</dbReference>
<protein>
    <submittedName>
        <fullName evidence="9">DMT family transporter</fullName>
    </submittedName>
</protein>
<feature type="domain" description="EamA" evidence="8">
    <location>
        <begin position="10"/>
        <end position="136"/>
    </location>
</feature>
<evidence type="ECO:0000256" key="6">
    <source>
        <dbReference type="ARBA" id="ARBA00023136"/>
    </source>
</evidence>
<evidence type="ECO:0000256" key="2">
    <source>
        <dbReference type="ARBA" id="ARBA00007362"/>
    </source>
</evidence>
<dbReference type="EMBL" id="VDFM01000002">
    <property type="protein sequence ID" value="MQS51994.1"/>
    <property type="molecule type" value="Genomic_DNA"/>
</dbReference>
<feature type="transmembrane region" description="Helical" evidence="7">
    <location>
        <begin position="9"/>
        <end position="29"/>
    </location>
</feature>
<evidence type="ECO:0000259" key="8">
    <source>
        <dbReference type="Pfam" id="PF00892"/>
    </source>
</evidence>
<feature type="transmembrane region" description="Helical" evidence="7">
    <location>
        <begin position="267"/>
        <end position="290"/>
    </location>
</feature>
<reference evidence="9 10" key="1">
    <citation type="journal article" date="2019" name="Syst. Appl. Microbiol.">
        <title>Polyphasic characterization of two novel Lactobacillus spp. isolated from blown salami packages: Description of Lactobacillus halodurans sp. nov. and Lactobacillus salsicarnum sp. nov.</title>
        <authorList>
            <person name="Schuster J.A."/>
            <person name="Klingl A."/>
            <person name="Vogel R.F."/>
            <person name="Ehrmann M.A."/>
        </authorList>
    </citation>
    <scope>NUCLEOTIDE SEQUENCE [LARGE SCALE GENOMIC DNA]</scope>
    <source>
        <strain evidence="9 10">TMW 1.2118</strain>
    </source>
</reference>
<dbReference type="RefSeq" id="WP_153382238.1">
    <property type="nucleotide sequence ID" value="NZ_VDFM01000002.1"/>
</dbReference>
<dbReference type="OrthoDB" id="9804865at2"/>
<dbReference type="AlphaFoldDB" id="A0A5P0ZG26"/>
<comment type="subcellular location">
    <subcellularLocation>
        <location evidence="1">Cell membrane</location>
        <topology evidence="1">Multi-pass membrane protein</topology>
    </subcellularLocation>
</comment>
<evidence type="ECO:0000313" key="10">
    <source>
        <dbReference type="Proteomes" id="UP000380386"/>
    </source>
</evidence>
<feature type="transmembrane region" description="Helical" evidence="7">
    <location>
        <begin position="240"/>
        <end position="261"/>
    </location>
</feature>
<keyword evidence="3" id="KW-1003">Cell membrane</keyword>
<dbReference type="InterPro" id="IPR051258">
    <property type="entry name" value="Diverse_Substrate_Transporter"/>
</dbReference>
<evidence type="ECO:0000256" key="7">
    <source>
        <dbReference type="SAM" id="Phobius"/>
    </source>
</evidence>
<gene>
    <name evidence="9" type="ORF">FHL02_03050</name>
</gene>
<feature type="transmembrane region" description="Helical" evidence="7">
    <location>
        <begin position="207"/>
        <end position="228"/>
    </location>
</feature>
<comment type="similarity">
    <text evidence="2">Belongs to the EamA transporter family.</text>
</comment>
<keyword evidence="6 7" id="KW-0472">Membrane</keyword>
<evidence type="ECO:0000256" key="3">
    <source>
        <dbReference type="ARBA" id="ARBA00022475"/>
    </source>
</evidence>
<feature type="transmembrane region" description="Helical" evidence="7">
    <location>
        <begin position="121"/>
        <end position="139"/>
    </location>
</feature>
<feature type="transmembrane region" description="Helical" evidence="7">
    <location>
        <begin position="35"/>
        <end position="53"/>
    </location>
</feature>
<feature type="transmembrane region" description="Helical" evidence="7">
    <location>
        <begin position="178"/>
        <end position="195"/>
    </location>
</feature>
<dbReference type="Proteomes" id="UP000380386">
    <property type="component" value="Unassembled WGS sequence"/>
</dbReference>
<sequence length="304" mass="33815">MTQAHANRNLLLVAFMWGTSYTFIKMAIAGNMPPSVINGLRGLISAILVYIFFHKVVNDMTLEELELGSIAGLLNFVVVQLQSTGLQFTTSSNSSFITATYVIFLPFFTWIFFGKTPPKKIYVSIVICMIGMLFLTKIITNGLEIHIGDTLTILTAIVFACQLAYYSFTMQKVRPQNIAFLLGAVQAVLALIYSMTIDLHRLPQINWHQSIIPVIILGVVATFAAQVLQVSSQKYTDTVTAGLILMTESLFASIISVIFGFEPMTKQLIIGGTLIIISTLIAEFDIRGLITRYIVTKKRVHFRK</sequence>
<feature type="transmembrane region" description="Helical" evidence="7">
    <location>
        <begin position="145"/>
        <end position="166"/>
    </location>
</feature>
<dbReference type="Pfam" id="PF00892">
    <property type="entry name" value="EamA"/>
    <property type="match status" value="2"/>
</dbReference>
<comment type="caution">
    <text evidence="9">The sequence shown here is derived from an EMBL/GenBank/DDBJ whole genome shotgun (WGS) entry which is preliminary data.</text>
</comment>
<evidence type="ECO:0000313" key="9">
    <source>
        <dbReference type="EMBL" id="MQS51994.1"/>
    </source>
</evidence>